<keyword evidence="3" id="KW-1185">Reference proteome</keyword>
<dbReference type="GO" id="GO:0046975">
    <property type="term" value="F:histone H3K36 methyltransferase activity"/>
    <property type="evidence" value="ECO:0007669"/>
    <property type="project" value="TreeGrafter"/>
</dbReference>
<dbReference type="AlphaFoldDB" id="A0A1B0ARV1"/>
<protein>
    <recommendedName>
        <fullName evidence="1">Mos1 transposase HTH domain-containing protein</fullName>
    </recommendedName>
</protein>
<dbReference type="InterPro" id="IPR036388">
    <property type="entry name" value="WH-like_DNA-bd_sf"/>
</dbReference>
<dbReference type="Proteomes" id="UP000092460">
    <property type="component" value="Unassembled WGS sequence"/>
</dbReference>
<dbReference type="GO" id="GO:0003697">
    <property type="term" value="F:single-stranded DNA binding"/>
    <property type="evidence" value="ECO:0007669"/>
    <property type="project" value="TreeGrafter"/>
</dbReference>
<dbReference type="VEuPathDB" id="VectorBase:GPPI006264"/>
<name>A0A1B0ARV1_9MUSC</name>
<organism evidence="2 3">
    <name type="scientific">Glossina palpalis gambiensis</name>
    <dbReference type="NCBI Taxonomy" id="67801"/>
    <lineage>
        <taxon>Eukaryota</taxon>
        <taxon>Metazoa</taxon>
        <taxon>Ecdysozoa</taxon>
        <taxon>Arthropoda</taxon>
        <taxon>Hexapoda</taxon>
        <taxon>Insecta</taxon>
        <taxon>Pterygota</taxon>
        <taxon>Neoptera</taxon>
        <taxon>Endopterygota</taxon>
        <taxon>Diptera</taxon>
        <taxon>Brachycera</taxon>
        <taxon>Muscomorpha</taxon>
        <taxon>Hippoboscoidea</taxon>
        <taxon>Glossinidae</taxon>
        <taxon>Glossina</taxon>
    </lineage>
</organism>
<evidence type="ECO:0000259" key="1">
    <source>
        <dbReference type="Pfam" id="PF17906"/>
    </source>
</evidence>
<dbReference type="GO" id="GO:0000793">
    <property type="term" value="C:condensed chromosome"/>
    <property type="evidence" value="ECO:0007669"/>
    <property type="project" value="TreeGrafter"/>
</dbReference>
<dbReference type="Gene3D" id="1.10.10.1450">
    <property type="match status" value="1"/>
</dbReference>
<proteinExistence type="predicted"/>
<dbReference type="GO" id="GO:0000014">
    <property type="term" value="F:single-stranded DNA endodeoxyribonuclease activity"/>
    <property type="evidence" value="ECO:0007669"/>
    <property type="project" value="TreeGrafter"/>
</dbReference>
<reference evidence="3" key="1">
    <citation type="submission" date="2015-01" db="EMBL/GenBank/DDBJ databases">
        <authorList>
            <person name="Aksoy S."/>
            <person name="Warren W."/>
            <person name="Wilson R.K."/>
        </authorList>
    </citation>
    <scope>NUCLEOTIDE SEQUENCE [LARGE SCALE GENOMIC DNA]</scope>
    <source>
        <strain evidence="3">IAEA</strain>
    </source>
</reference>
<dbReference type="EMBL" id="JXJN01002584">
    <property type="status" value="NOT_ANNOTATED_CDS"/>
    <property type="molecule type" value="Genomic_DNA"/>
</dbReference>
<dbReference type="EnsemblMetazoa" id="GPPI006264-RA">
    <property type="protein sequence ID" value="GPPI006264-PA"/>
    <property type="gene ID" value="GPPI006264"/>
</dbReference>
<dbReference type="GO" id="GO:0015074">
    <property type="term" value="P:DNA integration"/>
    <property type="evidence" value="ECO:0007669"/>
    <property type="project" value="TreeGrafter"/>
</dbReference>
<dbReference type="Gene3D" id="1.10.10.10">
    <property type="entry name" value="Winged helix-like DNA-binding domain superfamily/Winged helix DNA-binding domain"/>
    <property type="match status" value="1"/>
</dbReference>
<dbReference type="GO" id="GO:0044774">
    <property type="term" value="P:mitotic DNA integrity checkpoint signaling"/>
    <property type="evidence" value="ECO:0007669"/>
    <property type="project" value="TreeGrafter"/>
</dbReference>
<reference evidence="2" key="2">
    <citation type="submission" date="2020-05" db="UniProtKB">
        <authorList>
            <consortium name="EnsemblMetazoa"/>
        </authorList>
    </citation>
    <scope>IDENTIFICATION</scope>
    <source>
        <strain evidence="2">IAEA</strain>
    </source>
</reference>
<dbReference type="GO" id="GO:0006303">
    <property type="term" value="P:double-strand break repair via nonhomologous end joining"/>
    <property type="evidence" value="ECO:0007669"/>
    <property type="project" value="TreeGrafter"/>
</dbReference>
<evidence type="ECO:0000313" key="3">
    <source>
        <dbReference type="Proteomes" id="UP000092460"/>
    </source>
</evidence>
<dbReference type="InterPro" id="IPR041426">
    <property type="entry name" value="Mos1_HTH"/>
</dbReference>
<dbReference type="PANTHER" id="PTHR46060:SF2">
    <property type="entry name" value="HISTONE-LYSINE N-METHYLTRANSFERASE SETMAR"/>
    <property type="match status" value="1"/>
</dbReference>
<dbReference type="GO" id="GO:0005634">
    <property type="term" value="C:nucleus"/>
    <property type="evidence" value="ECO:0007669"/>
    <property type="project" value="TreeGrafter"/>
</dbReference>
<dbReference type="GO" id="GO:0003690">
    <property type="term" value="F:double-stranded DNA binding"/>
    <property type="evidence" value="ECO:0007669"/>
    <property type="project" value="TreeGrafter"/>
</dbReference>
<dbReference type="GO" id="GO:0031297">
    <property type="term" value="P:replication fork processing"/>
    <property type="evidence" value="ECO:0007669"/>
    <property type="project" value="TreeGrafter"/>
</dbReference>
<dbReference type="InterPro" id="IPR052709">
    <property type="entry name" value="Transposase-MT_Hybrid"/>
</dbReference>
<sequence>MRIDNHTHIRHFVLYHFEKVSKAAQSFRNLNELYGEGTISEYPRREWFARLKFWGKGLEDKPGSGQPTDFDNQAVSTAVEGNESLTTRILADNSNVDRSTIVCRLKKLGKVLK</sequence>
<dbReference type="Pfam" id="PF17906">
    <property type="entry name" value="HTH_48"/>
    <property type="match status" value="1"/>
</dbReference>
<dbReference type="PANTHER" id="PTHR46060">
    <property type="entry name" value="MARINER MOS1 TRANSPOSASE-LIKE PROTEIN"/>
    <property type="match status" value="1"/>
</dbReference>
<dbReference type="GO" id="GO:0044547">
    <property type="term" value="F:DNA topoisomerase binding"/>
    <property type="evidence" value="ECO:0007669"/>
    <property type="project" value="TreeGrafter"/>
</dbReference>
<feature type="domain" description="Mos1 transposase HTH" evidence="1">
    <location>
        <begin position="6"/>
        <end position="52"/>
    </location>
</feature>
<dbReference type="STRING" id="67801.A0A1B0ARV1"/>
<dbReference type="GO" id="GO:0000729">
    <property type="term" value="P:DNA double-strand break processing"/>
    <property type="evidence" value="ECO:0007669"/>
    <property type="project" value="TreeGrafter"/>
</dbReference>
<evidence type="ECO:0000313" key="2">
    <source>
        <dbReference type="EnsemblMetazoa" id="GPPI006264-PA"/>
    </source>
</evidence>
<dbReference type="GO" id="GO:0042800">
    <property type="term" value="F:histone H3K4 methyltransferase activity"/>
    <property type="evidence" value="ECO:0007669"/>
    <property type="project" value="TreeGrafter"/>
</dbReference>
<accession>A0A1B0ARV1</accession>
<dbReference type="GO" id="GO:0035861">
    <property type="term" value="C:site of double-strand break"/>
    <property type="evidence" value="ECO:0007669"/>
    <property type="project" value="TreeGrafter"/>
</dbReference>